<dbReference type="PANTHER" id="PTHR35535:SF1">
    <property type="entry name" value="HEAT SHOCK PROTEIN HSLJ"/>
    <property type="match status" value="1"/>
</dbReference>
<dbReference type="PANTHER" id="PTHR35535">
    <property type="entry name" value="HEAT SHOCK PROTEIN HSLJ"/>
    <property type="match status" value="1"/>
</dbReference>
<evidence type="ECO:0000313" key="4">
    <source>
        <dbReference type="Proteomes" id="UP000831390"/>
    </source>
</evidence>
<evidence type="ECO:0000256" key="1">
    <source>
        <dbReference type="SAM" id="SignalP"/>
    </source>
</evidence>
<feature type="chain" id="PRO_5045228215" evidence="1">
    <location>
        <begin position="21"/>
        <end position="151"/>
    </location>
</feature>
<evidence type="ECO:0000313" key="3">
    <source>
        <dbReference type="EMBL" id="UOE32785.1"/>
    </source>
</evidence>
<feature type="signal peptide" evidence="1">
    <location>
        <begin position="1"/>
        <end position="20"/>
    </location>
</feature>
<gene>
    <name evidence="3" type="ORF">MTP16_16815</name>
</gene>
<protein>
    <submittedName>
        <fullName evidence="3">META domain-containing protein</fullName>
    </submittedName>
</protein>
<dbReference type="EMBL" id="CP094534">
    <property type="protein sequence ID" value="UOE32785.1"/>
    <property type="molecule type" value="Genomic_DNA"/>
</dbReference>
<evidence type="ECO:0000259" key="2">
    <source>
        <dbReference type="Pfam" id="PF03724"/>
    </source>
</evidence>
<accession>A0ABY4B7X9</accession>
<dbReference type="RefSeq" id="WP_243511924.1">
    <property type="nucleotide sequence ID" value="NZ_CP094534.1"/>
</dbReference>
<reference evidence="3 4" key="1">
    <citation type="submission" date="2022-03" db="EMBL/GenBank/DDBJ databases">
        <title>Hymenobactersp. isolated from the air.</title>
        <authorList>
            <person name="Won M."/>
            <person name="Kwon S.-W."/>
        </authorList>
    </citation>
    <scope>NUCLEOTIDE SEQUENCE [LARGE SCALE GENOMIC DNA]</scope>
    <source>
        <strain evidence="3 4">KACC 22596</strain>
    </source>
</reference>
<dbReference type="InterPro" id="IPR038670">
    <property type="entry name" value="HslJ-like_sf"/>
</dbReference>
<proteinExistence type="predicted"/>
<organism evidence="3 4">
    <name type="scientific">Hymenobacter monticola</name>
    <dbReference type="NCBI Taxonomy" id="1705399"/>
    <lineage>
        <taxon>Bacteria</taxon>
        <taxon>Pseudomonadati</taxon>
        <taxon>Bacteroidota</taxon>
        <taxon>Cytophagia</taxon>
        <taxon>Cytophagales</taxon>
        <taxon>Hymenobacteraceae</taxon>
        <taxon>Hymenobacter</taxon>
    </lineage>
</organism>
<dbReference type="Pfam" id="PF03724">
    <property type="entry name" value="META"/>
    <property type="match status" value="1"/>
</dbReference>
<feature type="domain" description="DUF306" evidence="2">
    <location>
        <begin position="37"/>
        <end position="145"/>
    </location>
</feature>
<keyword evidence="4" id="KW-1185">Reference proteome</keyword>
<keyword evidence="1" id="KW-0732">Signal</keyword>
<dbReference type="PROSITE" id="PS51257">
    <property type="entry name" value="PROKAR_LIPOPROTEIN"/>
    <property type="match status" value="1"/>
</dbReference>
<dbReference type="Proteomes" id="UP000831390">
    <property type="component" value="Chromosome"/>
</dbReference>
<sequence>MRFSFLILAALAAGCQTHPAQETTATPAPPARQAPAAALRETHWVPRELAGQPVRLPADTREPYLTLRTDGTAEGNGSCNRFRGSFFSEKADELTFSPLISTRMSCAAIETENAFTRALAQSRTYRISGDTLRLFDAANAPVARLEAVYLH</sequence>
<dbReference type="InterPro" id="IPR005184">
    <property type="entry name" value="DUF306_Meta_HslJ"/>
</dbReference>
<dbReference type="InterPro" id="IPR053147">
    <property type="entry name" value="Hsp_HslJ-like"/>
</dbReference>
<name>A0ABY4B7X9_9BACT</name>
<dbReference type="Gene3D" id="2.40.128.270">
    <property type="match status" value="1"/>
</dbReference>